<evidence type="ECO:0000313" key="5">
    <source>
        <dbReference type="Proteomes" id="UP001363035"/>
    </source>
</evidence>
<dbReference type="SUPFAM" id="SSF53613">
    <property type="entry name" value="Ribokinase-like"/>
    <property type="match status" value="1"/>
</dbReference>
<keyword evidence="4" id="KW-0418">Kinase</keyword>
<evidence type="ECO:0000313" key="4">
    <source>
        <dbReference type="EMBL" id="MEI5983848.1"/>
    </source>
</evidence>
<dbReference type="InterPro" id="IPR013749">
    <property type="entry name" value="PM/HMP-P_kinase-1"/>
</dbReference>
<proteinExistence type="predicted"/>
<dbReference type="RefSeq" id="WP_336557237.1">
    <property type="nucleotide sequence ID" value="NZ_JAYLLN010000004.1"/>
</dbReference>
<evidence type="ECO:0000256" key="2">
    <source>
        <dbReference type="ARBA" id="ARBA00012135"/>
    </source>
</evidence>
<dbReference type="CDD" id="cd01169">
    <property type="entry name" value="HMPP_kinase"/>
    <property type="match status" value="1"/>
</dbReference>
<feature type="domain" description="Pyridoxamine kinase/Phosphomethylpyrimidine kinase" evidence="3">
    <location>
        <begin position="19"/>
        <end position="265"/>
    </location>
</feature>
<dbReference type="EMBL" id="JAYLLN010000004">
    <property type="protein sequence ID" value="MEI5983848.1"/>
    <property type="molecule type" value="Genomic_DNA"/>
</dbReference>
<dbReference type="PANTHER" id="PTHR20858:SF17">
    <property type="entry name" value="HYDROXYMETHYLPYRIMIDINE_PHOSPHOMETHYLPYRIMIDINE KINASE THI20-RELATED"/>
    <property type="match status" value="1"/>
</dbReference>
<name>A0ABU8I2I7_9SPHI</name>
<dbReference type="NCBIfam" id="TIGR00097">
    <property type="entry name" value="HMP-P_kinase"/>
    <property type="match status" value="1"/>
</dbReference>
<reference evidence="4 5" key="1">
    <citation type="submission" date="2024-01" db="EMBL/GenBank/DDBJ databases">
        <title>Sphingobacterium tenebrionis sp. nov., a novel endophyte isolated from tenebrio molitor intestines.</title>
        <authorList>
            <person name="Zhang C."/>
        </authorList>
    </citation>
    <scope>NUCLEOTIDE SEQUENCE [LARGE SCALE GENOMIC DNA]</scope>
    <source>
        <strain evidence="4 5">PU5-4</strain>
    </source>
</reference>
<keyword evidence="5" id="KW-1185">Reference proteome</keyword>
<dbReference type="Proteomes" id="UP001363035">
    <property type="component" value="Unassembled WGS sequence"/>
</dbReference>
<dbReference type="InterPro" id="IPR004399">
    <property type="entry name" value="HMP/HMP-P_kinase_dom"/>
</dbReference>
<comment type="pathway">
    <text evidence="1">Cofactor biosynthesis; thiamine diphosphate biosynthesis.</text>
</comment>
<dbReference type="GO" id="GO:0008972">
    <property type="term" value="F:phosphomethylpyrimidine kinase activity"/>
    <property type="evidence" value="ECO:0007669"/>
    <property type="project" value="UniProtKB-EC"/>
</dbReference>
<comment type="caution">
    <text evidence="4">The sequence shown here is derived from an EMBL/GenBank/DDBJ whole genome shotgun (WGS) entry which is preliminary data.</text>
</comment>
<dbReference type="GO" id="GO:0008902">
    <property type="term" value="F:hydroxymethylpyrimidine kinase activity"/>
    <property type="evidence" value="ECO:0007669"/>
    <property type="project" value="UniProtKB-EC"/>
</dbReference>
<accession>A0ABU8I2I7</accession>
<dbReference type="Pfam" id="PF08543">
    <property type="entry name" value="Phos_pyr_kin"/>
    <property type="match status" value="1"/>
</dbReference>
<sequence>MKEKTSFRVPIVLSIAGFDGSAGAGIQADNKTIGSLGCYAVNVLSALPIQNSLGVKSVFALPSAIFQQQLISIVEDCYPDVIKIGMLYQADDVAFLAEFLQDYQGKVVMDPVMISSSGHRLMEEDCLMRVKQDIFPLVDLLTPNLPEISYLLGETVKELADMESISSAALDLGAKAVLLKGGHLDLDVLSSMLVQKDKDVKIFETERIESRNTHGTGCTLSSAIASYLALGEDLETACEKGIVYTHRAIATAVDLEIGKGNGPLNHAFDPKKLIKI</sequence>
<organism evidence="4 5">
    <name type="scientific">Sphingobacterium tenebrionis</name>
    <dbReference type="NCBI Taxonomy" id="3111775"/>
    <lineage>
        <taxon>Bacteria</taxon>
        <taxon>Pseudomonadati</taxon>
        <taxon>Bacteroidota</taxon>
        <taxon>Sphingobacteriia</taxon>
        <taxon>Sphingobacteriales</taxon>
        <taxon>Sphingobacteriaceae</taxon>
        <taxon>Sphingobacterium</taxon>
    </lineage>
</organism>
<evidence type="ECO:0000259" key="3">
    <source>
        <dbReference type="Pfam" id="PF08543"/>
    </source>
</evidence>
<dbReference type="Gene3D" id="3.40.1190.20">
    <property type="match status" value="1"/>
</dbReference>
<keyword evidence="4" id="KW-0808">Transferase</keyword>
<dbReference type="PANTHER" id="PTHR20858">
    <property type="entry name" value="PHOSPHOMETHYLPYRIMIDINE KINASE"/>
    <property type="match status" value="1"/>
</dbReference>
<protein>
    <recommendedName>
        <fullName evidence="2">hydroxymethylpyrimidine kinase</fullName>
        <ecNumber evidence="2">2.7.1.49</ecNumber>
    </recommendedName>
</protein>
<dbReference type="InterPro" id="IPR029056">
    <property type="entry name" value="Ribokinase-like"/>
</dbReference>
<evidence type="ECO:0000256" key="1">
    <source>
        <dbReference type="ARBA" id="ARBA00004948"/>
    </source>
</evidence>
<gene>
    <name evidence="4" type="primary">thiD</name>
    <name evidence="4" type="ORF">VJ786_02915</name>
</gene>
<dbReference type="EC" id="2.7.1.49" evidence="2"/>